<comment type="caution">
    <text evidence="1">The sequence shown here is derived from an EMBL/GenBank/DDBJ whole genome shotgun (WGS) entry which is preliminary data.</text>
</comment>
<dbReference type="Proteomes" id="UP000829196">
    <property type="component" value="Unassembled WGS sequence"/>
</dbReference>
<dbReference type="SMR" id="A0A8T3BQV3"/>
<name>A0A8T3BQV3_DENNO</name>
<dbReference type="OrthoDB" id="194386at2759"/>
<evidence type="ECO:0000313" key="1">
    <source>
        <dbReference type="EMBL" id="KAI0518606.1"/>
    </source>
</evidence>
<accession>A0A8T3BQV3</accession>
<dbReference type="AlphaFoldDB" id="A0A8T3BQV3"/>
<dbReference type="InterPro" id="IPR019410">
    <property type="entry name" value="Methyltransf_16"/>
</dbReference>
<dbReference type="SUPFAM" id="SSF53335">
    <property type="entry name" value="S-adenosyl-L-methionine-dependent methyltransferases"/>
    <property type="match status" value="1"/>
</dbReference>
<dbReference type="FunFam" id="3.40.50.150:FF:000793">
    <property type="entry name" value="FACT complex subunit SPT16"/>
    <property type="match status" value="1"/>
</dbReference>
<proteinExistence type="predicted"/>
<protein>
    <recommendedName>
        <fullName evidence="3">FAM86 N-terminal domain-containing protein</fullName>
    </recommendedName>
</protein>
<dbReference type="PANTHER" id="PTHR14614:SF130">
    <property type="entry name" value="PROTEIN-LYSINE N-METHYLTRANSFERASE EEF2KMT"/>
    <property type="match status" value="1"/>
</dbReference>
<dbReference type="EMBL" id="JAGYWB010000006">
    <property type="protein sequence ID" value="KAI0518606.1"/>
    <property type="molecule type" value="Genomic_DNA"/>
</dbReference>
<organism evidence="1 2">
    <name type="scientific">Dendrobium nobile</name>
    <name type="common">Orchid</name>
    <dbReference type="NCBI Taxonomy" id="94219"/>
    <lineage>
        <taxon>Eukaryota</taxon>
        <taxon>Viridiplantae</taxon>
        <taxon>Streptophyta</taxon>
        <taxon>Embryophyta</taxon>
        <taxon>Tracheophyta</taxon>
        <taxon>Spermatophyta</taxon>
        <taxon>Magnoliopsida</taxon>
        <taxon>Liliopsida</taxon>
        <taxon>Asparagales</taxon>
        <taxon>Orchidaceae</taxon>
        <taxon>Epidendroideae</taxon>
        <taxon>Malaxideae</taxon>
        <taxon>Dendrobiinae</taxon>
        <taxon>Dendrobium</taxon>
    </lineage>
</organism>
<evidence type="ECO:0000313" key="2">
    <source>
        <dbReference type="Proteomes" id="UP000829196"/>
    </source>
</evidence>
<dbReference type="Pfam" id="PF10294">
    <property type="entry name" value="Methyltransf_16"/>
    <property type="match status" value="1"/>
</dbReference>
<dbReference type="PANTHER" id="PTHR14614">
    <property type="entry name" value="HEPATOCELLULAR CARCINOMA-ASSOCIATED ANTIGEN"/>
    <property type="match status" value="1"/>
</dbReference>
<gene>
    <name evidence="1" type="ORF">KFK09_006042</name>
</gene>
<keyword evidence="2" id="KW-1185">Reference proteome</keyword>
<sequence>MALLQDTKSHNFLCLKAAFLALEPANCFISLARQTCGGSLSEEVQNFILELCVENSVHSDILFNSTYVKNILKKVIVAAESTCEVVVEGLYERFAKISALQEYVMRGEENKIFKKISFLFPFGTSHQSCLTNLVVSLHCSLNLLEGDTGCALWPSSLFLSEFILSYPKLFSEKVCFEVGSGVGLVGVALAHVGASKVILTDGDRSSLGNMQHNLELNHLTSDKVHIQYLPWEYATEIELSKYKHDCVLGADIIYDPKCVPHLIRVLCMLLKSKGGFMFAEETEASVAYIATVIRNKETFNYFIGAAEEAHLSIVDVTENQQPLNLLPYMLSYDRASVRLCKISYLF</sequence>
<dbReference type="InterPro" id="IPR029063">
    <property type="entry name" value="SAM-dependent_MTases_sf"/>
</dbReference>
<evidence type="ECO:0008006" key="3">
    <source>
        <dbReference type="Google" id="ProtNLM"/>
    </source>
</evidence>
<dbReference type="Gene3D" id="3.40.50.150">
    <property type="entry name" value="Vaccinia Virus protein VP39"/>
    <property type="match status" value="1"/>
</dbReference>
<reference evidence="1" key="1">
    <citation type="journal article" date="2022" name="Front. Genet.">
        <title>Chromosome-Scale Assembly of the Dendrobium nobile Genome Provides Insights Into the Molecular Mechanism of the Biosynthesis of the Medicinal Active Ingredient of Dendrobium.</title>
        <authorList>
            <person name="Xu Q."/>
            <person name="Niu S.-C."/>
            <person name="Li K.-L."/>
            <person name="Zheng P.-J."/>
            <person name="Zhang X.-J."/>
            <person name="Jia Y."/>
            <person name="Liu Y."/>
            <person name="Niu Y.-X."/>
            <person name="Yu L.-H."/>
            <person name="Chen D.-F."/>
            <person name="Zhang G.-Q."/>
        </authorList>
    </citation>
    <scope>NUCLEOTIDE SEQUENCE</scope>
    <source>
        <tissue evidence="1">Leaf</tissue>
    </source>
</reference>